<evidence type="ECO:0000313" key="2">
    <source>
        <dbReference type="EMBL" id="MCY1079612.1"/>
    </source>
</evidence>
<evidence type="ECO:0000256" key="1">
    <source>
        <dbReference type="SAM" id="Coils"/>
    </source>
</evidence>
<keyword evidence="1" id="KW-0175">Coiled coil</keyword>
<evidence type="ECO:0000313" key="3">
    <source>
        <dbReference type="Proteomes" id="UP001207654"/>
    </source>
</evidence>
<sequence length="100" mass="11490">MTPPQCAQCAETQARLEAALRERDEALLQLARANEELNRRHLAEKWAQEESIPHYPLEAGTVWPVPLRYRVADAVNSWVKSHSPRVQQMARALMRKSSDE</sequence>
<proteinExistence type="predicted"/>
<feature type="coiled-coil region" evidence="1">
    <location>
        <begin position="9"/>
        <end position="40"/>
    </location>
</feature>
<dbReference type="RefSeq" id="WP_267538321.1">
    <property type="nucleotide sequence ID" value="NZ_JAPNKA010000001.1"/>
</dbReference>
<organism evidence="2 3">
    <name type="scientific">Archangium lansingense</name>
    <dbReference type="NCBI Taxonomy" id="2995310"/>
    <lineage>
        <taxon>Bacteria</taxon>
        <taxon>Pseudomonadati</taxon>
        <taxon>Myxococcota</taxon>
        <taxon>Myxococcia</taxon>
        <taxon>Myxococcales</taxon>
        <taxon>Cystobacterineae</taxon>
        <taxon>Archangiaceae</taxon>
        <taxon>Archangium</taxon>
    </lineage>
</organism>
<dbReference type="Proteomes" id="UP001207654">
    <property type="component" value="Unassembled WGS sequence"/>
</dbReference>
<keyword evidence="3" id="KW-1185">Reference proteome</keyword>
<protein>
    <submittedName>
        <fullName evidence="2">Uncharacterized protein</fullName>
    </submittedName>
</protein>
<accession>A0ABT4AFE7</accession>
<dbReference type="EMBL" id="JAPNKA010000001">
    <property type="protein sequence ID" value="MCY1079612.1"/>
    <property type="molecule type" value="Genomic_DNA"/>
</dbReference>
<gene>
    <name evidence="2" type="ORF">OV287_34645</name>
</gene>
<reference evidence="2 3" key="1">
    <citation type="submission" date="2022-11" db="EMBL/GenBank/DDBJ databases">
        <title>Minimal conservation of predation-associated metabolite biosynthetic gene clusters underscores biosynthetic potential of Myxococcota including descriptions for ten novel species: Archangium lansinium sp. nov., Myxococcus landrumus sp. nov., Nannocystis bai.</title>
        <authorList>
            <person name="Ahearne A."/>
            <person name="Stevens C."/>
            <person name="Phillips K."/>
        </authorList>
    </citation>
    <scope>NUCLEOTIDE SEQUENCE [LARGE SCALE GENOMIC DNA]</scope>
    <source>
        <strain evidence="2 3">MIWBW</strain>
    </source>
</reference>
<comment type="caution">
    <text evidence="2">The sequence shown here is derived from an EMBL/GenBank/DDBJ whole genome shotgun (WGS) entry which is preliminary data.</text>
</comment>
<name>A0ABT4AFE7_9BACT</name>